<comment type="caution">
    <text evidence="3">The sequence shown here is derived from an EMBL/GenBank/DDBJ whole genome shotgun (WGS) entry which is preliminary data.</text>
</comment>
<dbReference type="Gene3D" id="3.40.50.720">
    <property type="entry name" value="NAD(P)-binding Rossmann-like Domain"/>
    <property type="match status" value="1"/>
</dbReference>
<dbReference type="PANTHER" id="PTHR43669:SF6">
    <property type="entry name" value="DECAPRENYLPHOSPHORYL-2-KETO-BETA-D-ERYTHRO-PENTOSE REDUCTASE"/>
    <property type="match status" value="1"/>
</dbReference>
<dbReference type="SUPFAM" id="SSF51735">
    <property type="entry name" value="NAD(P)-binding Rossmann-fold domains"/>
    <property type="match status" value="1"/>
</dbReference>
<dbReference type="InterPro" id="IPR002347">
    <property type="entry name" value="SDR_fam"/>
</dbReference>
<protein>
    <submittedName>
        <fullName evidence="3">Decaprenylphospho-beta-D-erythro-pentofuranosid-2 -ulose 2-reductase</fullName>
    </submittedName>
</protein>
<proteinExistence type="inferred from homology"/>
<comment type="similarity">
    <text evidence="1">Belongs to the short-chain dehydrogenases/reductases (SDR) family.</text>
</comment>
<gene>
    <name evidence="3" type="ORF">GCM10009804_64450</name>
</gene>
<dbReference type="CDD" id="cd05233">
    <property type="entry name" value="SDR_c"/>
    <property type="match status" value="1"/>
</dbReference>
<keyword evidence="4" id="KW-1185">Reference proteome</keyword>
<keyword evidence="2" id="KW-0560">Oxidoreductase</keyword>
<dbReference type="EMBL" id="BAAAPH010000027">
    <property type="protein sequence ID" value="GAA1598989.1"/>
    <property type="molecule type" value="Genomic_DNA"/>
</dbReference>
<reference evidence="3 4" key="1">
    <citation type="journal article" date="2019" name="Int. J. Syst. Evol. Microbiol.">
        <title>The Global Catalogue of Microorganisms (GCM) 10K type strain sequencing project: providing services to taxonomists for standard genome sequencing and annotation.</title>
        <authorList>
            <consortium name="The Broad Institute Genomics Platform"/>
            <consortium name="The Broad Institute Genome Sequencing Center for Infectious Disease"/>
            <person name="Wu L."/>
            <person name="Ma J."/>
        </authorList>
    </citation>
    <scope>NUCLEOTIDE SEQUENCE [LARGE SCALE GENOMIC DNA]</scope>
    <source>
        <strain evidence="3 4">JCM 15572</strain>
    </source>
</reference>
<evidence type="ECO:0000313" key="3">
    <source>
        <dbReference type="EMBL" id="GAA1598989.1"/>
    </source>
</evidence>
<dbReference type="Proteomes" id="UP001501705">
    <property type="component" value="Unassembled WGS sequence"/>
</dbReference>
<accession>A0ABN2E7S2</accession>
<evidence type="ECO:0000313" key="4">
    <source>
        <dbReference type="Proteomes" id="UP001501705"/>
    </source>
</evidence>
<dbReference type="PANTHER" id="PTHR43669">
    <property type="entry name" value="5-KETO-D-GLUCONATE 5-REDUCTASE"/>
    <property type="match status" value="1"/>
</dbReference>
<dbReference type="RefSeq" id="WP_344239638.1">
    <property type="nucleotide sequence ID" value="NZ_BAAAPH010000027.1"/>
</dbReference>
<sequence length="235" mass="25016">MTAGAVLLVGGSSEIGMAVLHALIGPAPRRVILAGRPSGELWWNAERLRDAGYSVVTTQYDAALGCDELDDMLKQACAADPLQLAVVAVGSMSSATFSEGLMVNGLGVALLLRALVQRKPEQIVFLSSAAAVRPRQSIAAYSLGKQLADSTAVLLARQAAETGVRVLVVRPGFVTTRMTSELAKPPLATTPDLVARRVTKAIENQQTVVWVPRVMGLVVRVLNLLPRRLLPVAYR</sequence>
<evidence type="ECO:0000256" key="2">
    <source>
        <dbReference type="ARBA" id="ARBA00023002"/>
    </source>
</evidence>
<dbReference type="Pfam" id="PF00106">
    <property type="entry name" value="adh_short"/>
    <property type="match status" value="1"/>
</dbReference>
<organism evidence="3 4">
    <name type="scientific">Kribbella hippodromi</name>
    <dbReference type="NCBI Taxonomy" id="434347"/>
    <lineage>
        <taxon>Bacteria</taxon>
        <taxon>Bacillati</taxon>
        <taxon>Actinomycetota</taxon>
        <taxon>Actinomycetes</taxon>
        <taxon>Propionibacteriales</taxon>
        <taxon>Kribbellaceae</taxon>
        <taxon>Kribbella</taxon>
    </lineage>
</organism>
<dbReference type="InterPro" id="IPR036291">
    <property type="entry name" value="NAD(P)-bd_dom_sf"/>
</dbReference>
<name>A0ABN2E7S2_9ACTN</name>
<dbReference type="PRINTS" id="PR00081">
    <property type="entry name" value="GDHRDH"/>
</dbReference>
<evidence type="ECO:0000256" key="1">
    <source>
        <dbReference type="ARBA" id="ARBA00006484"/>
    </source>
</evidence>